<dbReference type="OrthoDB" id="2368878at2759"/>
<sequence>MDLQAQDFNTNSRLNQLNSNSFLQGVDKNSIESQKKVQGDKILKTLEQSKFLSDYLSQINVADHNASHDEMEIPSCIAFSTRKIETRFINQELITRTVEFDKLMAKIDNIEHVLRQNIITIKEEMSTIGSSLTDEVQNSHKVIFNDKKEIFREEISKLIPKLIQDINLKHEENTKSLEQSLSELKREFTIHQQMLEHVLENQKIANCQQCLSAPTGGTGSTGSLLSTKMETKRYNTIVKQEEEIEYSMNKSPTRSINTRIEQVLDSKLHVKEANKIGEQEFTFQEPSFDRRGIMTQSRNSPSIHTLKKSEQRYIKRKLIIDVDLEQEIKEALSNRNNKQLKR</sequence>
<keyword evidence="2" id="KW-1185">Reference proteome</keyword>
<comment type="caution">
    <text evidence="1">The sequence shown here is derived from an EMBL/GenBank/DDBJ whole genome shotgun (WGS) entry which is preliminary data.</text>
</comment>
<gene>
    <name evidence="1" type="ORF">CPELLU_LOCUS6232</name>
</gene>
<accession>A0A9N9C279</accession>
<proteinExistence type="predicted"/>
<organism evidence="1 2">
    <name type="scientific">Cetraspora pellucida</name>
    <dbReference type="NCBI Taxonomy" id="1433469"/>
    <lineage>
        <taxon>Eukaryota</taxon>
        <taxon>Fungi</taxon>
        <taxon>Fungi incertae sedis</taxon>
        <taxon>Mucoromycota</taxon>
        <taxon>Glomeromycotina</taxon>
        <taxon>Glomeromycetes</taxon>
        <taxon>Diversisporales</taxon>
        <taxon>Gigasporaceae</taxon>
        <taxon>Cetraspora</taxon>
    </lineage>
</organism>
<evidence type="ECO:0000313" key="2">
    <source>
        <dbReference type="Proteomes" id="UP000789759"/>
    </source>
</evidence>
<name>A0A9N9C279_9GLOM</name>
<dbReference type="Proteomes" id="UP000789759">
    <property type="component" value="Unassembled WGS sequence"/>
</dbReference>
<dbReference type="AlphaFoldDB" id="A0A9N9C279"/>
<evidence type="ECO:0000313" key="1">
    <source>
        <dbReference type="EMBL" id="CAG8584156.1"/>
    </source>
</evidence>
<reference evidence="1" key="1">
    <citation type="submission" date="2021-06" db="EMBL/GenBank/DDBJ databases">
        <authorList>
            <person name="Kallberg Y."/>
            <person name="Tangrot J."/>
            <person name="Rosling A."/>
        </authorList>
    </citation>
    <scope>NUCLEOTIDE SEQUENCE</scope>
    <source>
        <strain evidence="1">FL966</strain>
    </source>
</reference>
<protein>
    <submittedName>
        <fullName evidence="1">24564_t:CDS:1</fullName>
    </submittedName>
</protein>
<dbReference type="EMBL" id="CAJVQA010003814">
    <property type="protein sequence ID" value="CAG8584156.1"/>
    <property type="molecule type" value="Genomic_DNA"/>
</dbReference>